<dbReference type="Gene3D" id="3.10.490.10">
    <property type="entry name" value="Gamma-glutamyl cyclotransferase-like"/>
    <property type="match status" value="1"/>
</dbReference>
<keyword evidence="4" id="KW-1185">Reference proteome</keyword>
<dbReference type="InterPro" id="IPR023631">
    <property type="entry name" value="Amidase_dom"/>
</dbReference>
<dbReference type="InterPro" id="IPR036928">
    <property type="entry name" value="AS_sf"/>
</dbReference>
<dbReference type="InterPro" id="IPR000120">
    <property type="entry name" value="Amidase"/>
</dbReference>
<evidence type="ECO:0000313" key="3">
    <source>
        <dbReference type="EMBL" id="NYF80795.1"/>
    </source>
</evidence>
<proteinExistence type="predicted"/>
<dbReference type="AlphaFoldDB" id="A0A7Y9PIZ6"/>
<dbReference type="Proteomes" id="UP000589520">
    <property type="component" value="Unassembled WGS sequence"/>
</dbReference>
<dbReference type="Pfam" id="PF21986">
    <property type="entry name" value="AH_C"/>
    <property type="match status" value="1"/>
</dbReference>
<dbReference type="PANTHER" id="PTHR11895">
    <property type="entry name" value="TRANSAMIDASE"/>
    <property type="match status" value="1"/>
</dbReference>
<feature type="domain" description="Amidase" evidence="1">
    <location>
        <begin position="20"/>
        <end position="390"/>
    </location>
</feature>
<organism evidence="3 4">
    <name type="scientific">Granulicella arctica</name>
    <dbReference type="NCBI Taxonomy" id="940613"/>
    <lineage>
        <taxon>Bacteria</taxon>
        <taxon>Pseudomonadati</taxon>
        <taxon>Acidobacteriota</taxon>
        <taxon>Terriglobia</taxon>
        <taxon>Terriglobales</taxon>
        <taxon>Acidobacteriaceae</taxon>
        <taxon>Granulicella</taxon>
    </lineage>
</organism>
<dbReference type="GO" id="GO:0004039">
    <property type="term" value="F:allophanate hydrolase activity"/>
    <property type="evidence" value="ECO:0007669"/>
    <property type="project" value="UniProtKB-EC"/>
</dbReference>
<keyword evidence="3" id="KW-0378">Hydrolase</keyword>
<sequence>MQSQLDELALLLKRVDGDISRLSLYGIPFAVKDNIDVAGWPTTAGCPEFAYIAQSDATTVKRLREAGAIVVGKTNLDQFATGLVGTRSPYGAVPNSFHPEYISGGSSSGSASVVARGIVPFALGTDTAGSGRVPAGMNNIVGLKPTRGWLPTTGVVPACRTLDCVSVLALTVQDAEYIADIAAGFDNRDAYSRVRSKSAPIGFPARPRFGVPQSPEFFGDTEAADAYARALAIAQEMGAEIVPLDFALFSELASLLYEGPWVAERFSAVQSLWERNPDAIHPVVRSIVERATGFSAMDTFNAEYRRAELSMLVDAVMANVDALFVPTSPTIFTIDQVLADPLVLNSRLGIHTNFANFADMCALAVPAGMRSDGLPAGITLLARAWHDKALAKFGRRWQSYVSTREGYDKLGATGRSYSASKENVPPPASNTIRVAVVGAHLSGMPLNHQLTSRGAAFVEATSTTNEYRLYALANSTPRKPGLVRVAPKEQGSSIAVELWDVPVGNFGSFTAEVPSPLGIGNLSLIDGRTVKGFICEPFGLTGAEDITSFGGWAAYLASL</sequence>
<dbReference type="Pfam" id="PF01425">
    <property type="entry name" value="Amidase"/>
    <property type="match status" value="1"/>
</dbReference>
<gene>
    <name evidence="3" type="ORF">HDF17_003115</name>
</gene>
<dbReference type="EMBL" id="JACCCW010000002">
    <property type="protein sequence ID" value="NYF80795.1"/>
    <property type="molecule type" value="Genomic_DNA"/>
</dbReference>
<protein>
    <submittedName>
        <fullName evidence="3">Allophanate hydrolase</fullName>
        <ecNumber evidence="3">3.5.1.54</ecNumber>
    </submittedName>
</protein>
<evidence type="ECO:0000259" key="1">
    <source>
        <dbReference type="Pfam" id="PF01425"/>
    </source>
</evidence>
<dbReference type="SUPFAM" id="SSF75304">
    <property type="entry name" value="Amidase signature (AS) enzymes"/>
    <property type="match status" value="1"/>
</dbReference>
<dbReference type="EC" id="3.5.1.54" evidence="3"/>
<dbReference type="InterPro" id="IPR053844">
    <property type="entry name" value="AH_C"/>
</dbReference>
<feature type="domain" description="Allophanate hydrolase C-terminal" evidence="2">
    <location>
        <begin position="432"/>
        <end position="557"/>
    </location>
</feature>
<dbReference type="InterPro" id="IPR014085">
    <property type="entry name" value="Allophanate_hydrolase"/>
</dbReference>
<comment type="caution">
    <text evidence="3">The sequence shown here is derived from an EMBL/GenBank/DDBJ whole genome shotgun (WGS) entry which is preliminary data.</text>
</comment>
<accession>A0A7Y9PIZ6</accession>
<dbReference type="NCBIfam" id="NF006043">
    <property type="entry name" value="PRK08186.1"/>
    <property type="match status" value="1"/>
</dbReference>
<dbReference type="Gene3D" id="3.90.1300.10">
    <property type="entry name" value="Amidase signature (AS) domain"/>
    <property type="match status" value="1"/>
</dbReference>
<evidence type="ECO:0000259" key="2">
    <source>
        <dbReference type="Pfam" id="PF21986"/>
    </source>
</evidence>
<dbReference type="PANTHER" id="PTHR11895:SF169">
    <property type="entry name" value="GLUTAMYL-TRNA(GLN) AMIDOTRANSFERASE"/>
    <property type="match status" value="1"/>
</dbReference>
<dbReference type="Gene3D" id="1.20.58.1700">
    <property type="match status" value="1"/>
</dbReference>
<reference evidence="3 4" key="1">
    <citation type="submission" date="2020-07" db="EMBL/GenBank/DDBJ databases">
        <title>Genomic Encyclopedia of Type Strains, Phase IV (KMG-V): Genome sequencing to study the core and pangenomes of soil and plant-associated prokaryotes.</title>
        <authorList>
            <person name="Whitman W."/>
        </authorList>
    </citation>
    <scope>NUCLEOTIDE SEQUENCE [LARGE SCALE GENOMIC DNA]</scope>
    <source>
        <strain evidence="3 4">X4EP2</strain>
    </source>
</reference>
<evidence type="ECO:0000313" key="4">
    <source>
        <dbReference type="Proteomes" id="UP000589520"/>
    </source>
</evidence>
<dbReference type="NCBIfam" id="TIGR02713">
    <property type="entry name" value="allophanate_hyd"/>
    <property type="match status" value="1"/>
</dbReference>
<name>A0A7Y9PIZ6_9BACT</name>